<evidence type="ECO:0000259" key="2">
    <source>
        <dbReference type="Pfam" id="PF23394"/>
    </source>
</evidence>
<dbReference type="Pfam" id="PF23395">
    <property type="entry name" value="SAM_6"/>
    <property type="match status" value="1"/>
</dbReference>
<feature type="compositionally biased region" description="Polar residues" evidence="1">
    <location>
        <begin position="7"/>
        <end position="30"/>
    </location>
</feature>
<organism evidence="4 5">
    <name type="scientific">Sordaria brevicollis</name>
    <dbReference type="NCBI Taxonomy" id="83679"/>
    <lineage>
        <taxon>Eukaryota</taxon>
        <taxon>Fungi</taxon>
        <taxon>Dikarya</taxon>
        <taxon>Ascomycota</taxon>
        <taxon>Pezizomycotina</taxon>
        <taxon>Sordariomycetes</taxon>
        <taxon>Sordariomycetidae</taxon>
        <taxon>Sordariales</taxon>
        <taxon>Sordariaceae</taxon>
        <taxon>Sordaria</taxon>
    </lineage>
</organism>
<protein>
    <submittedName>
        <fullName evidence="4">Uncharacterized protein</fullName>
    </submittedName>
</protein>
<evidence type="ECO:0000259" key="3">
    <source>
        <dbReference type="Pfam" id="PF23395"/>
    </source>
</evidence>
<feature type="domain" description="DUF7102" evidence="2">
    <location>
        <begin position="739"/>
        <end position="892"/>
    </location>
</feature>
<comment type="caution">
    <text evidence="4">The sequence shown here is derived from an EMBL/GenBank/DDBJ whole genome shotgun (WGS) entry which is preliminary data.</text>
</comment>
<name>A0AAE0PHJ6_SORBR</name>
<feature type="domain" description="SAM-like" evidence="3">
    <location>
        <begin position="903"/>
        <end position="978"/>
    </location>
</feature>
<feature type="region of interest" description="Disordered" evidence="1">
    <location>
        <begin position="687"/>
        <end position="716"/>
    </location>
</feature>
<sequence>MDLETSIDLTSSGGPLSSNALTPTSDNDQSVSDEPDVDEYARRHGLTVDSLRLDPWKDLLERDDRIAATLIQTDFGELVESQKPLQELAFRPILGKAEQWSVPAESLVLLQQVCKPCTDQEVADHMAGLCFTKTAELKKLKVEQPALRSDHPSDCRRLERKFKAFQQVPLSDHRLPLHPVDIEQGEGLGFAKSARKSDEALMKSLSKETIEVTKDTLMFLIQSLKADWSDDEQRELMEDVSTHAGLNRVEHITPPLSPRIQPEPEYFVPDDDVCAIPIFSDPSSSMSADLQAIEGKILSKDNDFWSAIADEQPKSPERYDDIDISGMIRAGEFSVERSPSSSPELIPRDFKVDVPLLPDDSLVLAGNTHSRVLLPEDLKKAKSLITSDTTPGEGVLVDGQLNDLFEETATRMMRSAEQEQLQPLDATARVAAPVMDFSVPVREWDDRLWTPQDMFQWIRKTTDVDWKGIKWRKDSIKEQQMVWAPLAHMAEKELITEAVEVVPSVLAFFLEEPWEGDIQTSADFVNMDPGMLFLRRDDADEDEFLEERPREPSVPPSMELVLSSTSAKPARPCSRSSQICQAQEAMDTKTRLDMSPSPFTMPLSKDLTRLLRGKKRQLELIQRQSSPIVGSPIRVLDTPNQEVASPTNVLKGFEGEYTDFTSLVENFVDMNMPKKPKLSHSRFFNQPAQPQPEVATVSNTKPVEPAPAPAPEPMPAIAPDVVPPKTKPRMIVSGAVSGLITSQLEKLLPGIDLIRRDYERLRPENIVPGTKQPNCDEADFVLSPATGIMTTTMIKLRQKPLPAAPGQQQQPTFRDVVENVATRHERMIVFISEGNKHSETMNPLSQSDAKALAEFQCFAAGLQADVQVFYVGGGTETLAKWVAAMVCKYGTEAQEWQSILLPVETGWELFLRRAGMNVFAAQVVLGMLKVPDDEVAIGGKEGKLYGLPAFLLMSKDERAERFAEIFGGRRLLDRVSDAVDEQWGEGRVVEANGDGPSQDKEVIDILSDDSEFSDGLGPDEPMEQFSEGFGHDSSPWE</sequence>
<accession>A0AAE0PHJ6</accession>
<gene>
    <name evidence="4" type="ORF">B0T20DRAFT_452169</name>
</gene>
<evidence type="ECO:0000256" key="1">
    <source>
        <dbReference type="SAM" id="MobiDB-lite"/>
    </source>
</evidence>
<dbReference type="EMBL" id="JAUTDP010000004">
    <property type="protein sequence ID" value="KAK3400039.1"/>
    <property type="molecule type" value="Genomic_DNA"/>
</dbReference>
<evidence type="ECO:0000313" key="5">
    <source>
        <dbReference type="Proteomes" id="UP001281003"/>
    </source>
</evidence>
<evidence type="ECO:0000313" key="4">
    <source>
        <dbReference type="EMBL" id="KAK3400039.1"/>
    </source>
</evidence>
<feature type="region of interest" description="Disordered" evidence="1">
    <location>
        <begin position="1008"/>
        <end position="1037"/>
    </location>
</feature>
<dbReference type="InterPro" id="IPR055528">
    <property type="entry name" value="DUF7102"/>
</dbReference>
<dbReference type="AlphaFoldDB" id="A0AAE0PHJ6"/>
<proteinExistence type="predicted"/>
<feature type="region of interest" description="Disordered" evidence="1">
    <location>
        <begin position="1"/>
        <end position="40"/>
    </location>
</feature>
<feature type="compositionally biased region" description="Pro residues" evidence="1">
    <location>
        <begin position="704"/>
        <end position="716"/>
    </location>
</feature>
<reference evidence="4" key="2">
    <citation type="submission" date="2023-07" db="EMBL/GenBank/DDBJ databases">
        <authorList>
            <consortium name="Lawrence Berkeley National Laboratory"/>
            <person name="Haridas S."/>
            <person name="Hensen N."/>
            <person name="Bonometti L."/>
            <person name="Westerberg I."/>
            <person name="Brannstrom I.O."/>
            <person name="Guillou S."/>
            <person name="Cros-Aarteil S."/>
            <person name="Calhoun S."/>
            <person name="Kuo A."/>
            <person name="Mondo S."/>
            <person name="Pangilinan J."/>
            <person name="Riley R."/>
            <person name="LaButti K."/>
            <person name="Andreopoulos B."/>
            <person name="Lipzen A."/>
            <person name="Chen C."/>
            <person name="Yanf M."/>
            <person name="Daum C."/>
            <person name="Ng V."/>
            <person name="Clum A."/>
            <person name="Steindorff A."/>
            <person name="Ohm R."/>
            <person name="Martin F."/>
            <person name="Silar P."/>
            <person name="Natvig D."/>
            <person name="Lalanne C."/>
            <person name="Gautier V."/>
            <person name="Ament-velasquez S.L."/>
            <person name="Kruys A."/>
            <person name="Hutchinson M.I."/>
            <person name="Powell A.J."/>
            <person name="Barry K."/>
            <person name="Miller A.N."/>
            <person name="Grigoriev I.V."/>
            <person name="Debuchy R."/>
            <person name="Gladieux P."/>
            <person name="Thoren M.H."/>
            <person name="Johannesson H."/>
        </authorList>
    </citation>
    <scope>NUCLEOTIDE SEQUENCE</scope>
    <source>
        <strain evidence="4">FGSC 1904</strain>
    </source>
</reference>
<reference evidence="4" key="1">
    <citation type="journal article" date="2023" name="Mol. Phylogenet. Evol.">
        <title>Genome-scale phylogeny and comparative genomics of the fungal order Sordariales.</title>
        <authorList>
            <person name="Hensen N."/>
            <person name="Bonometti L."/>
            <person name="Westerberg I."/>
            <person name="Brannstrom I.O."/>
            <person name="Guillou S."/>
            <person name="Cros-Aarteil S."/>
            <person name="Calhoun S."/>
            <person name="Haridas S."/>
            <person name="Kuo A."/>
            <person name="Mondo S."/>
            <person name="Pangilinan J."/>
            <person name="Riley R."/>
            <person name="LaButti K."/>
            <person name="Andreopoulos B."/>
            <person name="Lipzen A."/>
            <person name="Chen C."/>
            <person name="Yan M."/>
            <person name="Daum C."/>
            <person name="Ng V."/>
            <person name="Clum A."/>
            <person name="Steindorff A."/>
            <person name="Ohm R.A."/>
            <person name="Martin F."/>
            <person name="Silar P."/>
            <person name="Natvig D.O."/>
            <person name="Lalanne C."/>
            <person name="Gautier V."/>
            <person name="Ament-Velasquez S.L."/>
            <person name="Kruys A."/>
            <person name="Hutchinson M.I."/>
            <person name="Powell A.J."/>
            <person name="Barry K."/>
            <person name="Miller A.N."/>
            <person name="Grigoriev I.V."/>
            <person name="Debuchy R."/>
            <person name="Gladieux P."/>
            <person name="Hiltunen Thoren M."/>
            <person name="Johannesson H."/>
        </authorList>
    </citation>
    <scope>NUCLEOTIDE SEQUENCE</scope>
    <source>
        <strain evidence="4">FGSC 1904</strain>
    </source>
</reference>
<dbReference type="InterPro" id="IPR057559">
    <property type="entry name" value="SAM_6"/>
</dbReference>
<dbReference type="Proteomes" id="UP001281003">
    <property type="component" value="Unassembled WGS sequence"/>
</dbReference>
<keyword evidence="5" id="KW-1185">Reference proteome</keyword>
<dbReference type="Pfam" id="PF23394">
    <property type="entry name" value="DUF7102"/>
    <property type="match status" value="1"/>
</dbReference>